<name>A0ACC7MB90_9BURK</name>
<protein>
    <submittedName>
        <fullName evidence="1">Nuclear transport factor 2 family protein</fullName>
    </submittedName>
</protein>
<reference evidence="1" key="1">
    <citation type="submission" date="2024-11" db="EMBL/GenBank/DDBJ databases">
        <title>Description of Massilia orientalis sp. nov., isolated from rhizosphere soil of Ageratina adenophora.</title>
        <authorList>
            <person name="Wang Y."/>
        </authorList>
    </citation>
    <scope>NUCLEOTIDE SEQUENCE</scope>
    <source>
        <strain evidence="1">YIM B02787</strain>
    </source>
</reference>
<keyword evidence="2" id="KW-1185">Reference proteome</keyword>
<accession>A0ACC7MB90</accession>
<evidence type="ECO:0000313" key="1">
    <source>
        <dbReference type="EMBL" id="MFJ1467616.1"/>
    </source>
</evidence>
<dbReference type="Proteomes" id="UP001168096">
    <property type="component" value="Unassembled WGS sequence"/>
</dbReference>
<dbReference type="EMBL" id="JASNRB020000004">
    <property type="protein sequence ID" value="MFJ1467616.1"/>
    <property type="molecule type" value="Genomic_DNA"/>
</dbReference>
<comment type="caution">
    <text evidence="1">The sequence shown here is derived from an EMBL/GenBank/DDBJ whole genome shotgun (WGS) entry which is preliminary data.</text>
</comment>
<sequence>MSPTSTPLAAFDQVRQAKARYCRYLDTRQWDAFTGLFVPAPDIRIHDTDDALVAAFTSRDAFTASAREYLAGARSIHQVHNSELTLVSDGEIGAIWSMEDYIVFPEQADGRPARHHGYGHYHETWVHGAGGWRLARLDLRRTILEITP</sequence>
<organism evidence="1 2">
    <name type="scientific">Massilia orientalis</name>
    <dbReference type="NCBI Taxonomy" id="3050128"/>
    <lineage>
        <taxon>Bacteria</taxon>
        <taxon>Pseudomonadati</taxon>
        <taxon>Pseudomonadota</taxon>
        <taxon>Betaproteobacteria</taxon>
        <taxon>Burkholderiales</taxon>
        <taxon>Oxalobacteraceae</taxon>
        <taxon>Telluria group</taxon>
        <taxon>Massilia</taxon>
    </lineage>
</organism>
<evidence type="ECO:0000313" key="2">
    <source>
        <dbReference type="Proteomes" id="UP001168096"/>
    </source>
</evidence>
<proteinExistence type="predicted"/>
<gene>
    <name evidence="1" type="ORF">QPK29_007815</name>
</gene>